<dbReference type="Pfam" id="PF01773">
    <property type="entry name" value="Nucleos_tra2_N"/>
    <property type="match status" value="2"/>
</dbReference>
<dbReference type="NCBIfam" id="TIGR00804">
    <property type="entry name" value="nupC"/>
    <property type="match status" value="1"/>
</dbReference>
<evidence type="ECO:0000256" key="1">
    <source>
        <dbReference type="ARBA" id="ARBA00004651"/>
    </source>
</evidence>
<keyword evidence="6 8" id="KW-0472">Membrane</keyword>
<dbReference type="Pfam" id="PF07670">
    <property type="entry name" value="Gate"/>
    <property type="match status" value="2"/>
</dbReference>
<dbReference type="PANTHER" id="PTHR10590">
    <property type="entry name" value="SODIUM/NUCLEOSIDE COTRANSPORTER"/>
    <property type="match status" value="1"/>
</dbReference>
<feature type="transmembrane region" description="Helical" evidence="8">
    <location>
        <begin position="274"/>
        <end position="298"/>
    </location>
</feature>
<evidence type="ECO:0000259" key="11">
    <source>
        <dbReference type="Pfam" id="PF07670"/>
    </source>
</evidence>
<sequence length="1225" mass="136271">MENRRFQSREISHVNKAFEANVDEITIDQINASVDEKKELDKENDERIFEDEEETSTPNCFSKFVMKVQRLTKEFLKSNKRLIKIVLALIITIAYLCYFGYAMYYELGSEESIRLLWMTCVVVVFVIGWGIYRFWKEPIDIFTDECSERLGKHSEKLSWLIGIIIYSFWIVFVIIDVAIVSKEPYNLVSACGIVVFIFLSYVFSKYPSRVKWRPVLWGLALQGIFAIFILRWERGFNAFHWMGKRTSEFLEHTDAGSKFVFGDNYADHLFAFKLIPVIVFFCAITSILFHIGVMQVVIKAIAKVLQLAMGTTAGESLNAAANIFIGQTEAPLVIKPLLPNMTKSELHAVMSGGFATIAGTVLAAYIGFGVPANHLISASIMSAPAALAISKLMYPETKKSKTRVEDLKEALGKGDANNIIDAASKGATASIALIANIVVNLIAFIAILKFFNSALTWFGRRAGVTEEDITFQFICSYLFYPIAILMGVKPEDSRVVASLIGTKTFINEFVAYQEMTPYIKNLNTYNNLTSQFNTTMEKNGKDIILYFQGGNATLPGGLLAPRSIVIATYALCGFANVGSMGVMIGAMKVLVPSRQKVFSELVVRALVAGTIACFLTACIAGLLFDEKRVYGVRIKDAEIEERIEMDDIAGKAKNGRASANESNESDGEREEREIFRRRSSRKMSVKKLKRRKSGFEYQDDEPNNAFVRIIEISQTKLMMFYLKNKQTIFLAVPNFMEKVLILAVIYCSWLIFVLRDIIRSKEYYNLISGAGILFFVLISYIFSYNPVKVNWRPVLWGIALQAIFAVLILRTSAGYKTIEWIAGKIQAFIDNTNAGSKFVFGDLYYNHLIAFKVMPVIVFFSTCISILYYLGILQIGIKAVAYVMQKTMGTTTGESLTAAANIFIGQTEVPLIIKPLLEHMTRSELHSVMTGGFATIAGSVMGAYITFGVPANHLLSASVMSAPAALAISKLFYPETLKSKTKADSADNIMSKGDSKNVLEAASRGALDSITMVATIIVNLIAFTALLQLINNILSWFGERIGMVPPEYESITFQFLCSYLFYPVVVMMGVIPSDARKVASLIGVKTFLNEFIAYKNLESYIKNVDLYSNITTQFANQSMSGPPIYYQGQDLIVTTTDQTNVTLVGGLLQNRSIVISTYALCGFSNVASIGCSLAVMQNLAPKRTRAFTKIVVRAMIAGNIACFLTACVAGLYFISYKFSTDILSK</sequence>
<feature type="transmembrane region" description="Helical" evidence="8">
    <location>
        <begin position="156"/>
        <end position="179"/>
    </location>
</feature>
<dbReference type="AlphaFoldDB" id="A0A7I8VMD3"/>
<accession>A0A7I8VMD3</accession>
<feature type="domain" description="Concentrative nucleoside transporter N-terminal" evidence="9">
    <location>
        <begin position="191"/>
        <end position="263"/>
    </location>
</feature>
<evidence type="ECO:0000259" key="10">
    <source>
        <dbReference type="Pfam" id="PF07662"/>
    </source>
</evidence>
<feature type="domain" description="Concentrative nucleoside transporter C-terminal" evidence="10">
    <location>
        <begin position="953"/>
        <end position="1210"/>
    </location>
</feature>
<keyword evidence="4 8" id="KW-0812">Transmembrane</keyword>
<dbReference type="EMBL" id="CAJFCJ010000007">
    <property type="protein sequence ID" value="CAD5117444.1"/>
    <property type="molecule type" value="Genomic_DNA"/>
</dbReference>
<comment type="subcellular location">
    <subcellularLocation>
        <location evidence="1">Cell membrane</location>
        <topology evidence="1">Multi-pass membrane protein</topology>
    </subcellularLocation>
</comment>
<comment type="caution">
    <text evidence="12">The sequence shown here is derived from an EMBL/GenBank/DDBJ whole genome shotgun (WGS) entry which is preliminary data.</text>
</comment>
<feature type="transmembrane region" description="Helical" evidence="8">
    <location>
        <begin position="728"/>
        <end position="751"/>
    </location>
</feature>
<feature type="transmembrane region" description="Helical" evidence="8">
    <location>
        <begin position="849"/>
        <end position="870"/>
    </location>
</feature>
<feature type="transmembrane region" description="Helical" evidence="8">
    <location>
        <begin position="763"/>
        <end position="782"/>
    </location>
</feature>
<dbReference type="InterPro" id="IPR011642">
    <property type="entry name" value="Gate_dom"/>
</dbReference>
<dbReference type="Proteomes" id="UP000549394">
    <property type="component" value="Unassembled WGS sequence"/>
</dbReference>
<feature type="transmembrane region" description="Helical" evidence="8">
    <location>
        <begin position="1051"/>
        <end position="1071"/>
    </location>
</feature>
<keyword evidence="5 8" id="KW-1133">Transmembrane helix</keyword>
<dbReference type="InterPro" id="IPR008276">
    <property type="entry name" value="C_nuclsd_transpt"/>
</dbReference>
<evidence type="ECO:0000256" key="2">
    <source>
        <dbReference type="ARBA" id="ARBA00009033"/>
    </source>
</evidence>
<dbReference type="InterPro" id="IPR018270">
    <property type="entry name" value="C_nuclsd_transpt_met_bac"/>
</dbReference>
<evidence type="ECO:0000313" key="13">
    <source>
        <dbReference type="Proteomes" id="UP000549394"/>
    </source>
</evidence>
<feature type="transmembrane region" description="Helical" evidence="8">
    <location>
        <begin position="1190"/>
        <end position="1214"/>
    </location>
</feature>
<feature type="transmembrane region" description="Helical" evidence="8">
    <location>
        <begin position="185"/>
        <end position="203"/>
    </location>
</feature>
<keyword evidence="3" id="KW-1003">Cell membrane</keyword>
<feature type="transmembrane region" description="Helical" evidence="8">
    <location>
        <begin position="431"/>
        <end position="451"/>
    </location>
</feature>
<keyword evidence="13" id="KW-1185">Reference proteome</keyword>
<feature type="transmembrane region" description="Helical" evidence="8">
    <location>
        <begin position="346"/>
        <end position="368"/>
    </location>
</feature>
<feature type="domain" description="Concentrative nucleoside transporter N-terminal" evidence="9">
    <location>
        <begin position="770"/>
        <end position="843"/>
    </location>
</feature>
<feature type="region of interest" description="Disordered" evidence="7">
    <location>
        <begin position="653"/>
        <end position="677"/>
    </location>
</feature>
<dbReference type="Pfam" id="PF07662">
    <property type="entry name" value="Nucleos_tra2_C"/>
    <property type="match status" value="2"/>
</dbReference>
<feature type="domain" description="Nucleoside transporter/FeoB GTPase Gate" evidence="11">
    <location>
        <begin position="271"/>
        <end position="369"/>
    </location>
</feature>
<feature type="transmembrane region" description="Helical" evidence="8">
    <location>
        <begin position="601"/>
        <end position="624"/>
    </location>
</feature>
<name>A0A7I8VMD3_9ANNE</name>
<reference evidence="12 13" key="1">
    <citation type="submission" date="2020-08" db="EMBL/GenBank/DDBJ databases">
        <authorList>
            <person name="Hejnol A."/>
        </authorList>
    </citation>
    <scope>NUCLEOTIDE SEQUENCE [LARGE SCALE GENOMIC DNA]</scope>
</reference>
<feature type="transmembrane region" description="Helical" evidence="8">
    <location>
        <begin position="215"/>
        <end position="232"/>
    </location>
</feature>
<feature type="transmembrane region" description="Helical" evidence="8">
    <location>
        <begin position="471"/>
        <end position="488"/>
    </location>
</feature>
<feature type="transmembrane region" description="Helical" evidence="8">
    <location>
        <begin position="564"/>
        <end position="589"/>
    </location>
</feature>
<evidence type="ECO:0000256" key="4">
    <source>
        <dbReference type="ARBA" id="ARBA00022692"/>
    </source>
</evidence>
<dbReference type="PANTHER" id="PTHR10590:SF4">
    <property type="entry name" value="SOLUTE CARRIER FAMILY 28 MEMBER 3"/>
    <property type="match status" value="1"/>
</dbReference>
<dbReference type="GO" id="GO:0005415">
    <property type="term" value="F:nucleoside:sodium symporter activity"/>
    <property type="evidence" value="ECO:0007669"/>
    <property type="project" value="TreeGrafter"/>
</dbReference>
<evidence type="ECO:0000256" key="3">
    <source>
        <dbReference type="ARBA" id="ARBA00022475"/>
    </source>
</evidence>
<dbReference type="InterPro" id="IPR002668">
    <property type="entry name" value="CNT_N_dom"/>
</dbReference>
<feature type="transmembrane region" description="Helical" evidence="8">
    <location>
        <begin position="928"/>
        <end position="947"/>
    </location>
</feature>
<evidence type="ECO:0000313" key="12">
    <source>
        <dbReference type="EMBL" id="CAD5117444.1"/>
    </source>
</evidence>
<evidence type="ECO:0000256" key="6">
    <source>
        <dbReference type="ARBA" id="ARBA00023136"/>
    </source>
</evidence>
<feature type="transmembrane region" description="Helical" evidence="8">
    <location>
        <begin position="115"/>
        <end position="135"/>
    </location>
</feature>
<proteinExistence type="inferred from homology"/>
<feature type="transmembrane region" description="Helical" evidence="8">
    <location>
        <begin position="794"/>
        <end position="813"/>
    </location>
</feature>
<organism evidence="12 13">
    <name type="scientific">Dimorphilus gyrociliatus</name>
    <dbReference type="NCBI Taxonomy" id="2664684"/>
    <lineage>
        <taxon>Eukaryota</taxon>
        <taxon>Metazoa</taxon>
        <taxon>Spiralia</taxon>
        <taxon>Lophotrochozoa</taxon>
        <taxon>Annelida</taxon>
        <taxon>Polychaeta</taxon>
        <taxon>Polychaeta incertae sedis</taxon>
        <taxon>Dinophilidae</taxon>
        <taxon>Dimorphilus</taxon>
    </lineage>
</organism>
<dbReference type="OrthoDB" id="6075923at2759"/>
<evidence type="ECO:0000259" key="9">
    <source>
        <dbReference type="Pfam" id="PF01773"/>
    </source>
</evidence>
<gene>
    <name evidence="12" type="ORF">DGYR_LOCUS5972</name>
</gene>
<feature type="transmembrane region" description="Helical" evidence="8">
    <location>
        <begin position="82"/>
        <end position="103"/>
    </location>
</feature>
<dbReference type="InterPro" id="IPR011657">
    <property type="entry name" value="CNT_C_dom"/>
</dbReference>
<dbReference type="GO" id="GO:0005886">
    <property type="term" value="C:plasma membrane"/>
    <property type="evidence" value="ECO:0007669"/>
    <property type="project" value="UniProtKB-SubCell"/>
</dbReference>
<evidence type="ECO:0000256" key="5">
    <source>
        <dbReference type="ARBA" id="ARBA00022989"/>
    </source>
</evidence>
<feature type="domain" description="Concentrative nucleoside transporter C-terminal" evidence="10">
    <location>
        <begin position="374"/>
        <end position="621"/>
    </location>
</feature>
<feature type="transmembrane region" description="Helical" evidence="8">
    <location>
        <begin position="374"/>
        <end position="394"/>
    </location>
</feature>
<comment type="similarity">
    <text evidence="2">Belongs to the concentrative nucleoside transporter (CNT) (TC 2.A.41) family.</text>
</comment>
<feature type="domain" description="Nucleoside transporter/FeoB GTPase Gate" evidence="11">
    <location>
        <begin position="850"/>
        <end position="948"/>
    </location>
</feature>
<protein>
    <submittedName>
        <fullName evidence="12">DgyrCDS6212</fullName>
    </submittedName>
</protein>
<evidence type="ECO:0000256" key="8">
    <source>
        <dbReference type="SAM" id="Phobius"/>
    </source>
</evidence>
<feature type="transmembrane region" description="Helical" evidence="8">
    <location>
        <begin position="1010"/>
        <end position="1031"/>
    </location>
</feature>
<evidence type="ECO:0000256" key="7">
    <source>
        <dbReference type="SAM" id="MobiDB-lite"/>
    </source>
</evidence>